<dbReference type="Pfam" id="PF00135">
    <property type="entry name" value="COesterase"/>
    <property type="match status" value="1"/>
</dbReference>
<dbReference type="PROSITE" id="PS00122">
    <property type="entry name" value="CARBOXYLESTERASE_B_1"/>
    <property type="match status" value="1"/>
</dbReference>
<reference evidence="6 7" key="1">
    <citation type="submission" date="2021-03" db="EMBL/GenBank/DDBJ databases">
        <title>Sequencing the genomes of 1000 actinobacteria strains.</title>
        <authorList>
            <person name="Klenk H.-P."/>
        </authorList>
    </citation>
    <scope>NUCLEOTIDE SEQUENCE [LARGE SCALE GENOMIC DNA]</scope>
    <source>
        <strain evidence="6 7">DSM 41480</strain>
    </source>
</reference>
<gene>
    <name evidence="6" type="ORF">JO379_006236</name>
</gene>
<dbReference type="InterPro" id="IPR019826">
    <property type="entry name" value="Carboxylesterase_B_AS"/>
</dbReference>
<dbReference type="InterPro" id="IPR050654">
    <property type="entry name" value="AChE-related_enzymes"/>
</dbReference>
<feature type="domain" description="Carboxylesterase type B" evidence="5">
    <location>
        <begin position="7"/>
        <end position="455"/>
    </location>
</feature>
<comment type="caution">
    <text evidence="6">The sequence shown here is derived from an EMBL/GenBank/DDBJ whole genome shotgun (WGS) entry which is preliminary data.</text>
</comment>
<dbReference type="EMBL" id="JAGIOH010000001">
    <property type="protein sequence ID" value="MBP2406767.1"/>
    <property type="molecule type" value="Genomic_DNA"/>
</dbReference>
<dbReference type="Proteomes" id="UP001519291">
    <property type="component" value="Unassembled WGS sequence"/>
</dbReference>
<proteinExistence type="inferred from homology"/>
<name>A0ABS4YEC6_9ACTN</name>
<protein>
    <recommendedName>
        <fullName evidence="3">Carboxylic ester hydrolase</fullName>
        <ecNumber evidence="3">3.1.1.-</ecNumber>
    </recommendedName>
</protein>
<evidence type="ECO:0000256" key="4">
    <source>
        <dbReference type="SAM" id="MobiDB-lite"/>
    </source>
</evidence>
<dbReference type="GeneID" id="91573077"/>
<dbReference type="PANTHER" id="PTHR43918">
    <property type="entry name" value="ACETYLCHOLINESTERASE"/>
    <property type="match status" value="1"/>
</dbReference>
<keyword evidence="7" id="KW-1185">Reference proteome</keyword>
<comment type="similarity">
    <text evidence="1 3">Belongs to the type-B carboxylesterase/lipase family.</text>
</comment>
<dbReference type="EC" id="3.1.1.-" evidence="3"/>
<dbReference type="InterPro" id="IPR002018">
    <property type="entry name" value="CarbesteraseB"/>
</dbReference>
<dbReference type="SUPFAM" id="SSF53474">
    <property type="entry name" value="alpha/beta-Hydrolases"/>
    <property type="match status" value="1"/>
</dbReference>
<accession>A0ABS4YEC6</accession>
<evidence type="ECO:0000256" key="1">
    <source>
        <dbReference type="ARBA" id="ARBA00005964"/>
    </source>
</evidence>
<keyword evidence="2 3" id="KW-0378">Hydrolase</keyword>
<feature type="region of interest" description="Disordered" evidence="4">
    <location>
        <begin position="50"/>
        <end position="77"/>
    </location>
</feature>
<dbReference type="InterPro" id="IPR029058">
    <property type="entry name" value="AB_hydrolase_fold"/>
</dbReference>
<evidence type="ECO:0000313" key="6">
    <source>
        <dbReference type="EMBL" id="MBP2406767.1"/>
    </source>
</evidence>
<dbReference type="PANTHER" id="PTHR43918:SF4">
    <property type="entry name" value="CARBOXYLIC ESTER HYDROLASE"/>
    <property type="match status" value="1"/>
</dbReference>
<dbReference type="Gene3D" id="3.40.50.1820">
    <property type="entry name" value="alpha/beta hydrolase"/>
    <property type="match status" value="1"/>
</dbReference>
<organism evidence="6 7">
    <name type="scientific">Streptomyces syringium</name>
    <dbReference type="NCBI Taxonomy" id="76729"/>
    <lineage>
        <taxon>Bacteria</taxon>
        <taxon>Bacillati</taxon>
        <taxon>Actinomycetota</taxon>
        <taxon>Actinomycetes</taxon>
        <taxon>Kitasatosporales</taxon>
        <taxon>Streptomycetaceae</taxon>
        <taxon>Streptomyces</taxon>
    </lineage>
</organism>
<dbReference type="RefSeq" id="WP_209518119.1">
    <property type="nucleotide sequence ID" value="NZ_JAGIOH010000001.1"/>
</dbReference>
<dbReference type="GO" id="GO:0016787">
    <property type="term" value="F:hydrolase activity"/>
    <property type="evidence" value="ECO:0007669"/>
    <property type="project" value="UniProtKB-KW"/>
</dbReference>
<feature type="compositionally biased region" description="Pro residues" evidence="4">
    <location>
        <begin position="60"/>
        <end position="71"/>
    </location>
</feature>
<evidence type="ECO:0000259" key="5">
    <source>
        <dbReference type="Pfam" id="PF00135"/>
    </source>
</evidence>
<sequence length="499" mass="52482">MSDNGPKARTVSGTVRGRWEADLAVFRGIPFAQPPVGALRFAAPRPPRPWDGVREAAEFGPPPPQSGPARPPGSTTGTDWLTVNVWTPDPGAARLPVLVWFQGGAYLSGASGDPLYDATLLARTGLVIVTFNYRVGTEGFAQLSGAPANRGLLDQIAALRWVRENIAGFGGDPGRVTVCGQSAGAGSIATLLAMPAAAGLFRRAIAQSVPWLYCTPALAADIAAALAARLGMPPTAAALSAVDPQRLADEVDALMGELPSHAGRWGRVASVGAPFAPVVDGEVLPDVPWRALADGRARDVALLTGHTRDEFRLFLVTSGRSGKITEEDAAAALRILGPGPDAERAYRTAYPDAGAEELFELVYSDMLFRMPSLYLAGAHAAAGGRCHLYELCWSSPALGGALGASHSVDVPLLFGTFDSPAGRLLIGGGEPPAEALALAQEIRGAWAAFAEHGEPGWPLHGADRRLTRLLDAEVRTAPYPEERSRRIWHGHAFDPFGLT</sequence>
<evidence type="ECO:0000256" key="3">
    <source>
        <dbReference type="RuleBase" id="RU361235"/>
    </source>
</evidence>
<evidence type="ECO:0000313" key="7">
    <source>
        <dbReference type="Proteomes" id="UP001519291"/>
    </source>
</evidence>
<evidence type="ECO:0000256" key="2">
    <source>
        <dbReference type="ARBA" id="ARBA00022801"/>
    </source>
</evidence>